<keyword evidence="6" id="KW-0067">ATP-binding</keyword>
<dbReference type="CDD" id="cd03257">
    <property type="entry name" value="ABC_NikE_OppD_transporters"/>
    <property type="match status" value="1"/>
</dbReference>
<accession>A0A1G6UK51</accession>
<name>A0A1G6UK51_9PSEU</name>
<dbReference type="InterPro" id="IPR017871">
    <property type="entry name" value="ABC_transporter-like_CS"/>
</dbReference>
<comment type="subcellular location">
    <subcellularLocation>
        <location evidence="1">Cell membrane</location>
        <topology evidence="1">Peripheral membrane protein</topology>
    </subcellularLocation>
</comment>
<keyword evidence="5" id="KW-0547">Nucleotide-binding</keyword>
<dbReference type="NCBIfam" id="TIGR01727">
    <property type="entry name" value="oligo_HPY"/>
    <property type="match status" value="1"/>
</dbReference>
<dbReference type="PANTHER" id="PTHR43297">
    <property type="entry name" value="OLIGOPEPTIDE TRANSPORT ATP-BINDING PROTEIN APPD"/>
    <property type="match status" value="1"/>
</dbReference>
<dbReference type="InterPro" id="IPR013563">
    <property type="entry name" value="Oligopep_ABC_C"/>
</dbReference>
<keyword evidence="3" id="KW-0813">Transport</keyword>
<keyword evidence="9" id="KW-1185">Reference proteome</keyword>
<evidence type="ECO:0000256" key="5">
    <source>
        <dbReference type="ARBA" id="ARBA00022741"/>
    </source>
</evidence>
<dbReference type="Pfam" id="PF08352">
    <property type="entry name" value="oligo_HPY"/>
    <property type="match status" value="1"/>
</dbReference>
<evidence type="ECO:0000313" key="8">
    <source>
        <dbReference type="EMBL" id="SDD41644.1"/>
    </source>
</evidence>
<dbReference type="PANTHER" id="PTHR43297:SF2">
    <property type="entry name" value="DIPEPTIDE TRANSPORT ATP-BINDING PROTEIN DPPD"/>
    <property type="match status" value="1"/>
</dbReference>
<evidence type="ECO:0000256" key="6">
    <source>
        <dbReference type="ARBA" id="ARBA00022840"/>
    </source>
</evidence>
<dbReference type="PROSITE" id="PS00211">
    <property type="entry name" value="ABC_TRANSPORTER_1"/>
    <property type="match status" value="1"/>
</dbReference>
<dbReference type="InterPro" id="IPR003593">
    <property type="entry name" value="AAA+_ATPase"/>
</dbReference>
<keyword evidence="4" id="KW-1003">Cell membrane</keyword>
<dbReference type="PROSITE" id="PS50893">
    <property type="entry name" value="ABC_TRANSPORTER_2"/>
    <property type="match status" value="1"/>
</dbReference>
<dbReference type="InterPro" id="IPR003439">
    <property type="entry name" value="ABC_transporter-like_ATP-bd"/>
</dbReference>
<dbReference type="Pfam" id="PF00005">
    <property type="entry name" value="ABC_tran"/>
    <property type="match status" value="1"/>
</dbReference>
<evidence type="ECO:0000313" key="9">
    <source>
        <dbReference type="Proteomes" id="UP000199494"/>
    </source>
</evidence>
<dbReference type="FunFam" id="3.40.50.300:FF:000016">
    <property type="entry name" value="Oligopeptide ABC transporter ATP-binding component"/>
    <property type="match status" value="1"/>
</dbReference>
<dbReference type="AlphaFoldDB" id="A0A1G6UK51"/>
<proteinExistence type="inferred from homology"/>
<dbReference type="GO" id="GO:0005524">
    <property type="term" value="F:ATP binding"/>
    <property type="evidence" value="ECO:0007669"/>
    <property type="project" value="UniProtKB-KW"/>
</dbReference>
<evidence type="ECO:0000256" key="4">
    <source>
        <dbReference type="ARBA" id="ARBA00022475"/>
    </source>
</evidence>
<dbReference type="Proteomes" id="UP000199494">
    <property type="component" value="Unassembled WGS sequence"/>
</dbReference>
<dbReference type="GO" id="GO:0015833">
    <property type="term" value="P:peptide transport"/>
    <property type="evidence" value="ECO:0007669"/>
    <property type="project" value="InterPro"/>
</dbReference>
<reference evidence="8 9" key="1">
    <citation type="submission" date="2016-10" db="EMBL/GenBank/DDBJ databases">
        <authorList>
            <person name="de Groot N.N."/>
        </authorList>
    </citation>
    <scope>NUCLEOTIDE SEQUENCE [LARGE SCALE GENOMIC DNA]</scope>
    <source>
        <strain evidence="8 9">CGMCC 4.5506</strain>
    </source>
</reference>
<dbReference type="EMBL" id="FMZE01000008">
    <property type="protein sequence ID" value="SDD41644.1"/>
    <property type="molecule type" value="Genomic_DNA"/>
</dbReference>
<sequence length="342" mass="37002">MTILGARPQGRELSLADKVKTPILRISDLSVRFPERYGRVPVLDRVGLTVDRGECVAVVGESGCGKSLLGLSIANLLPTTAVVDGHVTFQGMDVHALDKKSARSLRGDRIGIIYQDALTSLNPGMSIGAQLRQVCRLGAGQQPEELLVSVGLDETSRFMKAKPYQLSGGQRQRVLIALALAREPELVIADEPTTALDLTVQAQIVALLRRLQVERGFALVFISHDLALVSSLADRTVVMYAGQVVEEGGTRELFARPTHPYTTGLVAASRSLEHGAEELVVIPGHVEQPKDFPVGCRFQSRCALAGDECTVSPDLWIGDGRNVACHHPRRIDDDYSSEILAV</sequence>
<dbReference type="SMART" id="SM00382">
    <property type="entry name" value="AAA"/>
    <property type="match status" value="1"/>
</dbReference>
<dbReference type="SUPFAM" id="SSF52540">
    <property type="entry name" value="P-loop containing nucleoside triphosphate hydrolases"/>
    <property type="match status" value="1"/>
</dbReference>
<dbReference type="GO" id="GO:0016887">
    <property type="term" value="F:ATP hydrolysis activity"/>
    <property type="evidence" value="ECO:0007669"/>
    <property type="project" value="InterPro"/>
</dbReference>
<comment type="similarity">
    <text evidence="2">Belongs to the ABC transporter superfamily.</text>
</comment>
<evidence type="ECO:0000256" key="1">
    <source>
        <dbReference type="ARBA" id="ARBA00004202"/>
    </source>
</evidence>
<dbReference type="InterPro" id="IPR027417">
    <property type="entry name" value="P-loop_NTPase"/>
</dbReference>
<evidence type="ECO:0000256" key="2">
    <source>
        <dbReference type="ARBA" id="ARBA00005417"/>
    </source>
</evidence>
<evidence type="ECO:0000256" key="3">
    <source>
        <dbReference type="ARBA" id="ARBA00022448"/>
    </source>
</evidence>
<dbReference type="Gene3D" id="3.40.50.300">
    <property type="entry name" value="P-loop containing nucleotide triphosphate hydrolases"/>
    <property type="match status" value="1"/>
</dbReference>
<protein>
    <submittedName>
        <fullName evidence="8">Peptide/nickel transport system permease protein</fullName>
    </submittedName>
</protein>
<gene>
    <name evidence="8" type="ORF">SAMN05421630_108102</name>
</gene>
<dbReference type="STRING" id="530584.SAMN05421630_108102"/>
<organism evidence="8 9">
    <name type="scientific">Prauserella marina</name>
    <dbReference type="NCBI Taxonomy" id="530584"/>
    <lineage>
        <taxon>Bacteria</taxon>
        <taxon>Bacillati</taxon>
        <taxon>Actinomycetota</taxon>
        <taxon>Actinomycetes</taxon>
        <taxon>Pseudonocardiales</taxon>
        <taxon>Pseudonocardiaceae</taxon>
        <taxon>Prauserella</taxon>
    </lineage>
</organism>
<evidence type="ECO:0000256" key="7">
    <source>
        <dbReference type="ARBA" id="ARBA00023136"/>
    </source>
</evidence>
<dbReference type="GO" id="GO:0005886">
    <property type="term" value="C:plasma membrane"/>
    <property type="evidence" value="ECO:0007669"/>
    <property type="project" value="UniProtKB-SubCell"/>
</dbReference>
<dbReference type="InterPro" id="IPR050388">
    <property type="entry name" value="ABC_Ni/Peptide_Import"/>
</dbReference>
<dbReference type="RefSeq" id="WP_245866271.1">
    <property type="nucleotide sequence ID" value="NZ_QGTN01000007.1"/>
</dbReference>
<keyword evidence="7" id="KW-0472">Membrane</keyword>